<evidence type="ECO:0000313" key="2">
    <source>
        <dbReference type="EMBL" id="WEG09644.1"/>
    </source>
</evidence>
<keyword evidence="1" id="KW-0812">Transmembrane</keyword>
<feature type="transmembrane region" description="Helical" evidence="1">
    <location>
        <begin position="291"/>
        <end position="309"/>
    </location>
</feature>
<dbReference type="RefSeq" id="WP_275278967.1">
    <property type="nucleotide sequence ID" value="NZ_CP119108.1"/>
</dbReference>
<protein>
    <submittedName>
        <fullName evidence="2">Permease prefix domain 1-containing protein</fullName>
    </submittedName>
</protein>
<gene>
    <name evidence="2" type="ORF">PU630_03485</name>
</gene>
<proteinExistence type="predicted"/>
<evidence type="ECO:0000313" key="3">
    <source>
        <dbReference type="Proteomes" id="UP001214553"/>
    </source>
</evidence>
<sequence>MDAENLTTRYVDAAMRTVPEKQRGDLAAELAASIADQIEARTDVGEPADTAERAVLTELGDPERLAAGYTGRQLHLIGPRYYLDWWRLLKLLLWIVIPSAGAAVALGKVLSDAPVGDVIGSVWVTMLTAGLHVAFWTTLVFVILERTGHETMDAAPWSPDKLPEPKETGARFSDLITSLVWLLILAGAIVWDQVFGLASIADHWTPVLDPALWPWWLGVFLSVIAVEAVVSFAVYARGRWTYAFAAAHGILDLITAMVAVTLIAQNRLINPVVASAITDAVGAEGADAPRIIAILVAAGIVVVAAWDALDAFLKARRSRVVA</sequence>
<evidence type="ECO:0000256" key="1">
    <source>
        <dbReference type="SAM" id="Phobius"/>
    </source>
</evidence>
<dbReference type="EMBL" id="CP119108">
    <property type="protein sequence ID" value="WEG09644.1"/>
    <property type="molecule type" value="Genomic_DNA"/>
</dbReference>
<feature type="transmembrane region" description="Helical" evidence="1">
    <location>
        <begin position="213"/>
        <end position="235"/>
    </location>
</feature>
<dbReference type="Proteomes" id="UP001214553">
    <property type="component" value="Chromosome"/>
</dbReference>
<name>A0ABY8BZM7_9MICO</name>
<feature type="transmembrane region" description="Helical" evidence="1">
    <location>
        <begin position="122"/>
        <end position="144"/>
    </location>
</feature>
<keyword evidence="3" id="KW-1185">Reference proteome</keyword>
<organism evidence="2 3">
    <name type="scientific">Microbacterium horticulturae</name>
    <dbReference type="NCBI Taxonomy" id="3028316"/>
    <lineage>
        <taxon>Bacteria</taxon>
        <taxon>Bacillati</taxon>
        <taxon>Actinomycetota</taxon>
        <taxon>Actinomycetes</taxon>
        <taxon>Micrococcales</taxon>
        <taxon>Microbacteriaceae</taxon>
        <taxon>Microbacterium</taxon>
    </lineage>
</organism>
<feature type="transmembrane region" description="Helical" evidence="1">
    <location>
        <begin position="179"/>
        <end position="201"/>
    </location>
</feature>
<feature type="transmembrane region" description="Helical" evidence="1">
    <location>
        <begin position="242"/>
        <end position="264"/>
    </location>
</feature>
<dbReference type="InterPro" id="IPR047928">
    <property type="entry name" value="Perm_prefix_1"/>
</dbReference>
<reference evidence="2 3" key="1">
    <citation type="submission" date="2023-03" db="EMBL/GenBank/DDBJ databases">
        <title>Genome sequence of Microbacterium sp. KACC 23027.</title>
        <authorList>
            <person name="Kim S."/>
            <person name="Heo J."/>
            <person name="Kwon S.-W."/>
        </authorList>
    </citation>
    <scope>NUCLEOTIDE SEQUENCE [LARGE SCALE GENOMIC DNA]</scope>
    <source>
        <strain evidence="2 3">KACC 23027</strain>
    </source>
</reference>
<feature type="transmembrane region" description="Helical" evidence="1">
    <location>
        <begin position="91"/>
        <end position="110"/>
    </location>
</feature>
<keyword evidence="1" id="KW-0472">Membrane</keyword>
<dbReference type="NCBIfam" id="NF038403">
    <property type="entry name" value="perm_prefix_1"/>
    <property type="match status" value="1"/>
</dbReference>
<keyword evidence="1" id="KW-1133">Transmembrane helix</keyword>
<accession>A0ABY8BZM7</accession>
<dbReference type="Pfam" id="PF22564">
    <property type="entry name" value="HAAS"/>
    <property type="match status" value="1"/>
</dbReference>